<feature type="domain" description="Protein kinase" evidence="1">
    <location>
        <begin position="5"/>
        <end position="273"/>
    </location>
</feature>
<dbReference type="PROSITE" id="PS50011">
    <property type="entry name" value="PROTEIN_KINASE_DOM"/>
    <property type="match status" value="1"/>
</dbReference>
<dbReference type="GO" id="GO:0004674">
    <property type="term" value="F:protein serine/threonine kinase activity"/>
    <property type="evidence" value="ECO:0007669"/>
    <property type="project" value="TreeGrafter"/>
</dbReference>
<evidence type="ECO:0000313" key="2">
    <source>
        <dbReference type="EMBL" id="CAD8158287.1"/>
    </source>
</evidence>
<dbReference type="SMART" id="SM00220">
    <property type="entry name" value="S_TKc"/>
    <property type="match status" value="1"/>
</dbReference>
<protein>
    <recommendedName>
        <fullName evidence="1">Protein kinase domain-containing protein</fullName>
    </recommendedName>
</protein>
<dbReference type="InterPro" id="IPR000719">
    <property type="entry name" value="Prot_kinase_dom"/>
</dbReference>
<organism evidence="2 3">
    <name type="scientific">Paramecium octaurelia</name>
    <dbReference type="NCBI Taxonomy" id="43137"/>
    <lineage>
        <taxon>Eukaryota</taxon>
        <taxon>Sar</taxon>
        <taxon>Alveolata</taxon>
        <taxon>Ciliophora</taxon>
        <taxon>Intramacronucleata</taxon>
        <taxon>Oligohymenophorea</taxon>
        <taxon>Peniculida</taxon>
        <taxon>Parameciidae</taxon>
        <taxon>Paramecium</taxon>
    </lineage>
</organism>
<sequence>MYQSFSILYQVLETSSGTVFKVEEKFQNISKIYYAFQFIEQQIMSESLRDNIQKLEQSNHRDLFRKYIKMHKDDQKQLYLFDYIEGSQFLDQKIKDYGKLTKSFVYSEIQQYLKNLLLALYQLHSKDIPGRVFSTFNIVVQPGEKIVLMDFGFEPEIEKNHLDILAPPEYLKKIINKENYDKFDLKFDSWLVGAFLYHLIKFQSINQVNVNNSYVRYKYDQKEQFYEYLNSIKFIPCQTSRYKNTLLSLVQDLLTCDPNKRLSFYQIYQHPFIKDLKIDQLDSYLQFYQKCEYIRDLKNEVIFTNQLKSEPPLISRLVNQKPLIQEVPTVSKPNVPEYLKIIMKKPQFSDSSFYNYWFQIQLDCLRCYILVQTTDRITILSKYDYQYIKVLEYFIKKMHLLILREMNNYLKSKLYQNQPNKNWENFLNQHQEDLFASEQINLYLKDLELELQTIFEQHCQTHLRQDSQLPQEIKQSLNDNRVQDPYYYFLNGYADAIQMLLQCIDQLIAQNQEGNLEELQAFKKLIYFCIDINFSFQSQTFKEQFQQLKQKNQELQPNDVIKFLGVTNNFR</sequence>
<accession>A0A8S1U3M2</accession>
<keyword evidence="3" id="KW-1185">Reference proteome</keyword>
<dbReference type="PANTHER" id="PTHR24361">
    <property type="entry name" value="MITOGEN-ACTIVATED KINASE KINASE KINASE"/>
    <property type="match status" value="1"/>
</dbReference>
<dbReference type="InterPro" id="IPR053235">
    <property type="entry name" value="Ser_Thr_kinase"/>
</dbReference>
<comment type="caution">
    <text evidence="2">The sequence shown here is derived from an EMBL/GenBank/DDBJ whole genome shotgun (WGS) entry which is preliminary data.</text>
</comment>
<evidence type="ECO:0000313" key="3">
    <source>
        <dbReference type="Proteomes" id="UP000683925"/>
    </source>
</evidence>
<proteinExistence type="predicted"/>
<dbReference type="Proteomes" id="UP000683925">
    <property type="component" value="Unassembled WGS sequence"/>
</dbReference>
<dbReference type="Pfam" id="PF00069">
    <property type="entry name" value="Pkinase"/>
    <property type="match status" value="1"/>
</dbReference>
<dbReference type="PANTHER" id="PTHR24361:SF613">
    <property type="entry name" value="NUCLEAR RECEPTOR-BINDING PROTEIN-RELATED"/>
    <property type="match status" value="1"/>
</dbReference>
<dbReference type="EMBL" id="CAJJDP010000035">
    <property type="protein sequence ID" value="CAD8158287.1"/>
    <property type="molecule type" value="Genomic_DNA"/>
</dbReference>
<dbReference type="GO" id="GO:0005737">
    <property type="term" value="C:cytoplasm"/>
    <property type="evidence" value="ECO:0007669"/>
    <property type="project" value="TreeGrafter"/>
</dbReference>
<dbReference type="OrthoDB" id="309104at2759"/>
<evidence type="ECO:0000259" key="1">
    <source>
        <dbReference type="PROSITE" id="PS50011"/>
    </source>
</evidence>
<name>A0A8S1U3M2_PAROT</name>
<dbReference type="AlphaFoldDB" id="A0A8S1U3M2"/>
<dbReference type="OMA" id="PYYYFLN"/>
<reference evidence="2" key="1">
    <citation type="submission" date="2021-01" db="EMBL/GenBank/DDBJ databases">
        <authorList>
            <consortium name="Genoscope - CEA"/>
            <person name="William W."/>
        </authorList>
    </citation>
    <scope>NUCLEOTIDE SEQUENCE</scope>
</reference>
<gene>
    <name evidence="2" type="ORF">POCTA_138.1.T0350111</name>
</gene>
<dbReference type="GO" id="GO:0005524">
    <property type="term" value="F:ATP binding"/>
    <property type="evidence" value="ECO:0007669"/>
    <property type="project" value="InterPro"/>
</dbReference>